<accession>A0AAD3CP21</accession>
<name>A0AAD3CP21_9STRA</name>
<proteinExistence type="predicted"/>
<evidence type="ECO:0000313" key="3">
    <source>
        <dbReference type="Proteomes" id="UP001054902"/>
    </source>
</evidence>
<feature type="region of interest" description="Disordered" evidence="1">
    <location>
        <begin position="194"/>
        <end position="217"/>
    </location>
</feature>
<evidence type="ECO:0000256" key="1">
    <source>
        <dbReference type="SAM" id="MobiDB-lite"/>
    </source>
</evidence>
<evidence type="ECO:0000313" key="2">
    <source>
        <dbReference type="EMBL" id="GFH49209.1"/>
    </source>
</evidence>
<keyword evidence="3" id="KW-1185">Reference proteome</keyword>
<sequence length="304" mass="34415">MFNGNIAKWIPTKQTYISIAANHGISRILDDSEIPADDSRDRELFDAQNQYFYNILKVKITGGKAKVIVNQHILTLDAKTVWKKFIDYYEDKSIVSLNKANYFDRIASLKLTPAYKGGAYRFLNDFENLVTEMNVSVGSEMIDSDLVGFLTTAISEYEPFQATRASLDTNALLNKSEITYDGMLNVLYKNCPKKPAKSNRSVNNQNSDRKNRDDIDVDNGAWKKDYTKWVPIKLFKNLPEKEQAARRKAQKAAKDKQKQAKLAAAKARSDSDSDNTGPTVTSDDSGKDVFEIPKELAPTFRERK</sequence>
<feature type="region of interest" description="Disordered" evidence="1">
    <location>
        <begin position="241"/>
        <end position="304"/>
    </location>
</feature>
<gene>
    <name evidence="2" type="ORF">CTEN210_05685</name>
</gene>
<feature type="compositionally biased region" description="Basic and acidic residues" evidence="1">
    <location>
        <begin position="284"/>
        <end position="294"/>
    </location>
</feature>
<dbReference type="AlphaFoldDB" id="A0AAD3CP21"/>
<comment type="caution">
    <text evidence="2">The sequence shown here is derived from an EMBL/GenBank/DDBJ whole genome shotgun (WGS) entry which is preliminary data.</text>
</comment>
<protein>
    <submittedName>
        <fullName evidence="2">Uncharacterized protein</fullName>
    </submittedName>
</protein>
<dbReference type="EMBL" id="BLLK01000034">
    <property type="protein sequence ID" value="GFH49209.1"/>
    <property type="molecule type" value="Genomic_DNA"/>
</dbReference>
<organism evidence="2 3">
    <name type="scientific">Chaetoceros tenuissimus</name>
    <dbReference type="NCBI Taxonomy" id="426638"/>
    <lineage>
        <taxon>Eukaryota</taxon>
        <taxon>Sar</taxon>
        <taxon>Stramenopiles</taxon>
        <taxon>Ochrophyta</taxon>
        <taxon>Bacillariophyta</taxon>
        <taxon>Coscinodiscophyceae</taxon>
        <taxon>Chaetocerotophycidae</taxon>
        <taxon>Chaetocerotales</taxon>
        <taxon>Chaetocerotaceae</taxon>
        <taxon>Chaetoceros</taxon>
    </lineage>
</organism>
<reference evidence="2 3" key="1">
    <citation type="journal article" date="2021" name="Sci. Rep.">
        <title>The genome of the diatom Chaetoceros tenuissimus carries an ancient integrated fragment of an extant virus.</title>
        <authorList>
            <person name="Hongo Y."/>
            <person name="Kimura K."/>
            <person name="Takaki Y."/>
            <person name="Yoshida Y."/>
            <person name="Baba S."/>
            <person name="Kobayashi G."/>
            <person name="Nagasaki K."/>
            <person name="Hano T."/>
            <person name="Tomaru Y."/>
        </authorList>
    </citation>
    <scope>NUCLEOTIDE SEQUENCE [LARGE SCALE GENOMIC DNA]</scope>
    <source>
        <strain evidence="2 3">NIES-3715</strain>
    </source>
</reference>
<dbReference type="Proteomes" id="UP001054902">
    <property type="component" value="Unassembled WGS sequence"/>
</dbReference>